<evidence type="ECO:0000256" key="1">
    <source>
        <dbReference type="SAM" id="MobiDB-lite"/>
    </source>
</evidence>
<comment type="caution">
    <text evidence="2">The sequence shown here is derived from an EMBL/GenBank/DDBJ whole genome shotgun (WGS) entry which is preliminary data.</text>
</comment>
<sequence>DDKGALKSCDFQAPEDLKETTVYTAAVVSVDPASGEPSDRWEIADSFTAVVPAPLPLGSRYDEYKTEDVASMFAKAPDNQVEGTAPKYSAEGLPEGLTIDEATGKITGTPTKAGTTEVTVTREVEVMADKYVGVTDKDGNPVYENPDEENPAKRIQKTEKSTVPEKQQERVVTKIVITDTPLEAGTVGEEYTQDVKPEGFGPLPQGFELKQGSVTVEGLPEGLKFENGKITGTPEKAVEASEEKPNVTVKYVLVDRDGNETEHTDIVPLAVSVKTTVDESGKKPVDPTDEKQGTGVIVNNPDDDTKVSAKDEDGKDVPAVINPETGEIEVTPGKDVDGPINVTVEDPDLDGGKQDVEVEVNGHKKGVDDNDSDKTTVDESGKKPVDPTDEKQGTGVIVNNPDDDTKVSAKDEDGKDVPAVINPETGEIEVTPGKDVDGPINVTVEDPDLDGGKQDVEVEVNGHKKGVDDNGSDKTPETSVVPGDNTTVPADKTPHEVGKVENPKGDESGKLVDKDGNEIPGSKVEIDEDGNVKVTVPEGTDPQDAKVIVTDKGGKTVGEIDVKIVDPRSDAAKFVPNYGDRKNVEAGKTEPSKKPFEGKTDVPVKSAKSTPSEGSEDWKFETSQTDGVVTATSPTYEKVGEKIAEKMPELKETPKEQRWDKFVKDFTPMAKPDVTVDFVYDDGSENFGKAGFDLVGKDGKSLLDPDGDFDGDGKKNRDEIEKGSNPADGTSTPDETAPTIDKVTEGDKTIKGSDDRPNSNVTVEFPDGTKKTVPTDKDGNWKVDVPSGTELKPGGTVTVTDEAGNESTAEVQPKPEDGDGDNPQTPGENPAPAPGDSLDSLEFKYPDETKVKPGAKGQASPSFTKDGKPYTPKGIKAQDAKAKGATDWQFGTNGPVVTGQAPSMDQLTKQFTGKYGQPGDARRTLTFEQFKKDFGDVANPLAKFGVTDGKNTKPGEAQFRLVGQDGKSILDPSGDFDGDGVPNGKEIEKGLNPFDPKENGFDAGRCAASAVGFGLPLIALLPLGLASQIQIPVLSDVAAQVDAQLQDVNTRIQQQAGIFNPEMARQAEQINAQLRTVGADLGMVAAGIVLIAAGILAGTVIYDNCKPGGPSSSVKDLELKGSSGKTTKLSSKKDNATPTTPAKPEKKQK</sequence>
<feature type="region of interest" description="Disordered" evidence="1">
    <location>
        <begin position="134"/>
        <end position="167"/>
    </location>
</feature>
<dbReference type="RefSeq" id="WP_252931338.1">
    <property type="nucleotide sequence ID" value="NZ_JAEUWV010000006.1"/>
</dbReference>
<feature type="compositionally biased region" description="Basic and acidic residues" evidence="1">
    <location>
        <begin position="150"/>
        <end position="167"/>
    </location>
</feature>
<feature type="compositionally biased region" description="Basic and acidic residues" evidence="1">
    <location>
        <begin position="276"/>
        <end position="292"/>
    </location>
</feature>
<feature type="region of interest" description="Disordered" evidence="1">
    <location>
        <begin position="83"/>
        <end position="115"/>
    </location>
</feature>
<feature type="region of interest" description="Disordered" evidence="1">
    <location>
        <begin position="1109"/>
        <end position="1149"/>
    </location>
</feature>
<dbReference type="InterPro" id="IPR013783">
    <property type="entry name" value="Ig-like_fold"/>
</dbReference>
<feature type="compositionally biased region" description="Basic and acidic residues" evidence="1">
    <location>
        <begin position="711"/>
        <end position="722"/>
    </location>
</feature>
<feature type="region of interest" description="Disordered" evidence="1">
    <location>
        <begin position="275"/>
        <end position="544"/>
    </location>
</feature>
<feature type="compositionally biased region" description="Basic and acidic residues" evidence="1">
    <location>
        <begin position="350"/>
        <end position="392"/>
    </location>
</feature>
<proteinExistence type="predicted"/>
<feature type="region of interest" description="Disordered" evidence="1">
    <location>
        <begin position="572"/>
        <end position="634"/>
    </location>
</feature>
<feature type="compositionally biased region" description="Basic and acidic residues" evidence="1">
    <location>
        <begin position="742"/>
        <end position="757"/>
    </location>
</feature>
<organism evidence="2 3">
    <name type="scientific">Corynebacterium lipophilum</name>
    <dbReference type="NCBI Taxonomy" id="2804918"/>
    <lineage>
        <taxon>Bacteria</taxon>
        <taxon>Bacillati</taxon>
        <taxon>Actinomycetota</taxon>
        <taxon>Actinomycetes</taxon>
        <taxon>Mycobacteriales</taxon>
        <taxon>Corynebacteriaceae</taxon>
        <taxon>Corynebacterium</taxon>
    </lineage>
</organism>
<dbReference type="GO" id="GO:0005509">
    <property type="term" value="F:calcium ion binding"/>
    <property type="evidence" value="ECO:0007669"/>
    <property type="project" value="InterPro"/>
</dbReference>
<feature type="compositionally biased region" description="Basic and acidic residues" evidence="1">
    <location>
        <begin position="579"/>
        <end position="602"/>
    </location>
</feature>
<dbReference type="Pfam" id="PF05345">
    <property type="entry name" value="He_PIG"/>
    <property type="match status" value="1"/>
</dbReference>
<gene>
    <name evidence="2" type="ORF">JMN37_05740</name>
</gene>
<dbReference type="GO" id="GO:0016020">
    <property type="term" value="C:membrane"/>
    <property type="evidence" value="ECO:0007669"/>
    <property type="project" value="InterPro"/>
</dbReference>
<feature type="compositionally biased region" description="Basic and acidic residues" evidence="1">
    <location>
        <begin position="303"/>
        <end position="316"/>
    </location>
</feature>
<feature type="compositionally biased region" description="Basic and acidic residues" evidence="1">
    <location>
        <begin position="403"/>
        <end position="416"/>
    </location>
</feature>
<dbReference type="EMBL" id="JAEUWV010000006">
    <property type="protein sequence ID" value="MCO6394478.1"/>
    <property type="molecule type" value="Genomic_DNA"/>
</dbReference>
<evidence type="ECO:0000313" key="2">
    <source>
        <dbReference type="EMBL" id="MCO6394478.1"/>
    </source>
</evidence>
<dbReference type="GO" id="GO:0005975">
    <property type="term" value="P:carbohydrate metabolic process"/>
    <property type="evidence" value="ECO:0007669"/>
    <property type="project" value="UniProtKB-ARBA"/>
</dbReference>
<protein>
    <submittedName>
        <fullName evidence="2">Ig domain-containing protein</fullName>
    </submittedName>
</protein>
<accession>A0AAW5HW57</accession>
<dbReference type="SUPFAM" id="SSF49313">
    <property type="entry name" value="Cadherin-like"/>
    <property type="match status" value="1"/>
</dbReference>
<feature type="compositionally biased region" description="Polar residues" evidence="1">
    <location>
        <begin position="621"/>
        <end position="634"/>
    </location>
</feature>
<dbReference type="AlphaFoldDB" id="A0AAW5HW57"/>
<keyword evidence="3" id="KW-1185">Reference proteome</keyword>
<feature type="non-terminal residue" evidence="2">
    <location>
        <position position="1"/>
    </location>
</feature>
<feature type="compositionally biased region" description="Basic and acidic residues" evidence="1">
    <location>
        <begin position="492"/>
        <end position="517"/>
    </location>
</feature>
<dbReference type="Gene3D" id="2.60.40.10">
    <property type="entry name" value="Immunoglobulins"/>
    <property type="match status" value="3"/>
</dbReference>
<feature type="region of interest" description="Disordered" evidence="1">
    <location>
        <begin position="689"/>
        <end position="901"/>
    </location>
</feature>
<reference evidence="2 3" key="1">
    <citation type="submission" date="2021-01" db="EMBL/GenBank/DDBJ databases">
        <title>Identification and Characterization of Corynebacterium sp.</title>
        <authorList>
            <person name="Luo Q."/>
            <person name="Qu P."/>
            <person name="Chen Q."/>
        </authorList>
    </citation>
    <scope>NUCLEOTIDE SEQUENCE [LARGE SCALE GENOMIC DNA]</scope>
    <source>
        <strain evidence="2 3">MC-18</strain>
    </source>
</reference>
<feature type="region of interest" description="Disordered" evidence="1">
    <location>
        <begin position="224"/>
        <end position="244"/>
    </location>
</feature>
<feature type="region of interest" description="Disordered" evidence="1">
    <location>
        <begin position="187"/>
        <end position="207"/>
    </location>
</feature>
<feature type="compositionally biased region" description="Basic and acidic residues" evidence="1">
    <location>
        <begin position="841"/>
        <end position="851"/>
    </location>
</feature>
<feature type="compositionally biased region" description="Low complexity" evidence="1">
    <location>
        <begin position="1120"/>
        <end position="1129"/>
    </location>
</feature>
<evidence type="ECO:0000313" key="3">
    <source>
        <dbReference type="Proteomes" id="UP001205920"/>
    </source>
</evidence>
<name>A0AAW5HW57_9CORY</name>
<dbReference type="InterPro" id="IPR015919">
    <property type="entry name" value="Cadherin-like_sf"/>
</dbReference>
<dbReference type="Proteomes" id="UP001205920">
    <property type="component" value="Unassembled WGS sequence"/>
</dbReference>
<feature type="compositionally biased region" description="Basic and acidic residues" evidence="1">
    <location>
        <begin position="450"/>
        <end position="476"/>
    </location>
</feature>
<feature type="compositionally biased region" description="Basic and acidic residues" evidence="1">
    <location>
        <begin position="767"/>
        <end position="781"/>
    </location>
</feature>